<evidence type="ECO:0000256" key="1">
    <source>
        <dbReference type="SAM" id="MobiDB-lite"/>
    </source>
</evidence>
<dbReference type="InterPro" id="IPR004014">
    <property type="entry name" value="ATPase_P-typ_cation-transptr_N"/>
</dbReference>
<dbReference type="eggNOG" id="COG0474">
    <property type="taxonomic scope" value="Bacteria"/>
</dbReference>
<feature type="compositionally biased region" description="Basic and acidic residues" evidence="1">
    <location>
        <begin position="34"/>
        <end position="54"/>
    </location>
</feature>
<organism evidence="3 4">
    <name type="scientific">Streptococcus constellatus subsp. pharyngis SK1060 = CCUG 46377</name>
    <dbReference type="NCBI Taxonomy" id="1035184"/>
    <lineage>
        <taxon>Bacteria</taxon>
        <taxon>Bacillati</taxon>
        <taxon>Bacillota</taxon>
        <taxon>Bacilli</taxon>
        <taxon>Lactobacillales</taxon>
        <taxon>Streptococcaceae</taxon>
        <taxon>Streptococcus</taxon>
        <taxon>Streptococcus anginosus group</taxon>
    </lineage>
</organism>
<dbReference type="EMBL" id="AFUP01000001">
    <property type="protein sequence ID" value="EGV10418.1"/>
    <property type="molecule type" value="Genomic_DNA"/>
</dbReference>
<evidence type="ECO:0000259" key="2">
    <source>
        <dbReference type="Pfam" id="PF00690"/>
    </source>
</evidence>
<evidence type="ECO:0000313" key="4">
    <source>
        <dbReference type="Proteomes" id="UP000003287"/>
    </source>
</evidence>
<protein>
    <submittedName>
        <fullName evidence="3">Cation transporter/ATPase, N-terminal domain protein</fullName>
    </submittedName>
</protein>
<name>F9P556_STRCV</name>
<dbReference type="Pfam" id="PF00690">
    <property type="entry name" value="Cation_ATPase_N"/>
    <property type="match status" value="1"/>
</dbReference>
<feature type="region of interest" description="Disordered" evidence="1">
    <location>
        <begin position="18"/>
        <end position="54"/>
    </location>
</feature>
<dbReference type="SUPFAM" id="SSF81665">
    <property type="entry name" value="Calcium ATPase, transmembrane domain M"/>
    <property type="match status" value="1"/>
</dbReference>
<accession>F9P556</accession>
<dbReference type="AlphaFoldDB" id="F9P556"/>
<feature type="compositionally biased region" description="Polar residues" evidence="1">
    <location>
        <begin position="18"/>
        <end position="33"/>
    </location>
</feature>
<reference evidence="3 4" key="1">
    <citation type="submission" date="2011-06" db="EMBL/GenBank/DDBJ databases">
        <authorList>
            <person name="Harkins D.M."/>
            <person name="Madupu R."/>
            <person name="Durkin A.S."/>
            <person name="Torralba M."/>
            <person name="Methe B."/>
            <person name="Sutton G.G."/>
            <person name="Nelson K.E."/>
        </authorList>
    </citation>
    <scope>NUCLEOTIDE SEQUENCE [LARGE SCALE GENOMIC DNA]</scope>
    <source>
        <strain evidence="3 4">SK1060</strain>
    </source>
</reference>
<gene>
    <name evidence="3" type="ORF">HMPREF1042_0606</name>
</gene>
<feature type="domain" description="Cation-transporting P-type ATPase N-terminal" evidence="2">
    <location>
        <begin position="11"/>
        <end position="54"/>
    </location>
</feature>
<dbReference type="InterPro" id="IPR023298">
    <property type="entry name" value="ATPase_P-typ_TM_dom_sf"/>
</dbReference>
<dbReference type="Proteomes" id="UP000003287">
    <property type="component" value="Unassembled WGS sequence"/>
</dbReference>
<evidence type="ECO:0000313" key="3">
    <source>
        <dbReference type="EMBL" id="EGV10418.1"/>
    </source>
</evidence>
<sequence length="54" mass="6369">MSKEQKRQAFYTQSSEEVLKNLETSNQGLTSNEATKRLDEYGRNELDEREKNPF</sequence>
<proteinExistence type="predicted"/>